<reference evidence="2 3" key="1">
    <citation type="submission" date="2018-08" db="EMBL/GenBank/DDBJ databases">
        <title>Genomic investigation of the strawberry pathogen Phytophthora fragariae indicates pathogenicity is determined by transcriptional variation in three key races.</title>
        <authorList>
            <person name="Adams T.M."/>
            <person name="Armitage A.D."/>
            <person name="Sobczyk M.K."/>
            <person name="Bates H.J."/>
            <person name="Dunwell J.M."/>
            <person name="Nellist C.F."/>
            <person name="Harrison R.J."/>
        </authorList>
    </citation>
    <scope>NUCLEOTIDE SEQUENCE [LARGE SCALE GENOMIC DNA]</scope>
    <source>
        <strain evidence="2 3">BC-1</strain>
    </source>
</reference>
<organism evidence="2 3">
    <name type="scientific">Phytophthora fragariae</name>
    <dbReference type="NCBI Taxonomy" id="53985"/>
    <lineage>
        <taxon>Eukaryota</taxon>
        <taxon>Sar</taxon>
        <taxon>Stramenopiles</taxon>
        <taxon>Oomycota</taxon>
        <taxon>Peronosporomycetes</taxon>
        <taxon>Peronosporales</taxon>
        <taxon>Peronosporaceae</taxon>
        <taxon>Phytophthora</taxon>
    </lineage>
</organism>
<feature type="region of interest" description="Disordered" evidence="1">
    <location>
        <begin position="1"/>
        <end position="21"/>
    </location>
</feature>
<name>A0A6A3VJU3_9STRA</name>
<dbReference type="EMBL" id="QXGD01005214">
    <property type="protein sequence ID" value="KAE9167004.1"/>
    <property type="molecule type" value="Genomic_DNA"/>
</dbReference>
<evidence type="ECO:0000313" key="3">
    <source>
        <dbReference type="Proteomes" id="UP000440367"/>
    </source>
</evidence>
<sequence length="213" mass="22910">MSQKAVATVETIGSTRDDNGEENSWQVSIEAVHDHCLCTFVADAIGDSVIQNTAPPVKLDLGLQMSKLNMHNKFLMGARVTKTEEGVDVFIAGSARFDLPCYCDPAFDLLQRQTTVGWTRAWTDTATSLHSPCAHSDVLFVLTALVECLFQGDFFASGNVSDYAMAGNWLAVSNTIQCAQAKTFSSLMETASAKRSLASCSTQCAGCMQNTAS</sequence>
<accession>A0A6A3VJU3</accession>
<dbReference type="Proteomes" id="UP000440367">
    <property type="component" value="Unassembled WGS sequence"/>
</dbReference>
<evidence type="ECO:0000313" key="2">
    <source>
        <dbReference type="EMBL" id="KAE9167004.1"/>
    </source>
</evidence>
<comment type="caution">
    <text evidence="2">The sequence shown here is derived from an EMBL/GenBank/DDBJ whole genome shotgun (WGS) entry which is preliminary data.</text>
</comment>
<proteinExistence type="predicted"/>
<gene>
    <name evidence="2" type="ORF">PF002_g30984</name>
</gene>
<protein>
    <submittedName>
        <fullName evidence="2">Uncharacterized protein</fullName>
    </submittedName>
</protein>
<dbReference type="AlphaFoldDB" id="A0A6A3VJU3"/>
<evidence type="ECO:0000256" key="1">
    <source>
        <dbReference type="SAM" id="MobiDB-lite"/>
    </source>
</evidence>